<dbReference type="SUPFAM" id="SSF141694">
    <property type="entry name" value="AF2212/PG0164-like"/>
    <property type="match status" value="1"/>
</dbReference>
<evidence type="ECO:0000313" key="2">
    <source>
        <dbReference type="Proteomes" id="UP000683507"/>
    </source>
</evidence>
<proteinExistence type="predicted"/>
<reference evidence="1" key="1">
    <citation type="submission" date="2021-04" db="EMBL/GenBank/DDBJ databases">
        <authorList>
            <person name="Rodrigo-Torres L."/>
            <person name="Arahal R. D."/>
            <person name="Lucena T."/>
        </authorList>
    </citation>
    <scope>NUCLEOTIDE SEQUENCE</scope>
    <source>
        <strain evidence="1">AS29M-1</strain>
    </source>
</reference>
<sequence>MAKTNCFRFEGTISRFNNNLYDLYIQVPEEISDYFIKQRNTRRIICNFNNKVTKHCALQPDGNGCYCIFLNKDDQKQLKLTFGDTIRTEIKEDTSKYGYPIAPEMEELLQQDSLGSEFFHALTMGKQRSLLHVVGKPKRSETRLNKAFVVLEYLKENQGQLDFKELNQAFKDANNKFY</sequence>
<dbReference type="Pfam" id="PF13376">
    <property type="entry name" value="OmdA"/>
    <property type="match status" value="1"/>
</dbReference>
<dbReference type="Gene3D" id="2.40.30.100">
    <property type="entry name" value="AF2212/PG0164-like"/>
    <property type="match status" value="1"/>
</dbReference>
<dbReference type="InterPro" id="IPR015018">
    <property type="entry name" value="DUF1905"/>
</dbReference>
<gene>
    <name evidence="1" type="ORF">CRYO30217_01689</name>
</gene>
<evidence type="ECO:0000313" key="1">
    <source>
        <dbReference type="EMBL" id="CAG5081633.1"/>
    </source>
</evidence>
<evidence type="ECO:0008006" key="3">
    <source>
        <dbReference type="Google" id="ProtNLM"/>
    </source>
</evidence>
<dbReference type="Proteomes" id="UP000683507">
    <property type="component" value="Chromosome"/>
</dbReference>
<organism evidence="1 2">
    <name type="scientific">Parvicella tangerina</name>
    <dbReference type="NCBI Taxonomy" id="2829795"/>
    <lineage>
        <taxon>Bacteria</taxon>
        <taxon>Pseudomonadati</taxon>
        <taxon>Bacteroidota</taxon>
        <taxon>Flavobacteriia</taxon>
        <taxon>Flavobacteriales</taxon>
        <taxon>Parvicellaceae</taxon>
        <taxon>Parvicella</taxon>
    </lineage>
</organism>
<name>A0A916NGZ7_9FLAO</name>
<dbReference type="AlphaFoldDB" id="A0A916NGZ7"/>
<keyword evidence="2" id="KW-1185">Reference proteome</keyword>
<protein>
    <recommendedName>
        <fullName evidence="3">DUF1905 domain-containing protein</fullName>
    </recommendedName>
</protein>
<dbReference type="Pfam" id="PF08922">
    <property type="entry name" value="DUF1905"/>
    <property type="match status" value="1"/>
</dbReference>
<dbReference type="RefSeq" id="WP_258541880.1">
    <property type="nucleotide sequence ID" value="NZ_OU015584.1"/>
</dbReference>
<accession>A0A916NGZ7</accession>
<dbReference type="KEGG" id="ptan:CRYO30217_01689"/>
<dbReference type="EMBL" id="OU015584">
    <property type="protein sequence ID" value="CAG5081633.1"/>
    <property type="molecule type" value="Genomic_DNA"/>
</dbReference>
<dbReference type="InterPro" id="IPR037079">
    <property type="entry name" value="AF2212/PG0164-like_sf"/>
</dbReference>